<organism evidence="1 2">
    <name type="scientific">Candidatus Uhrbacteria bacterium RIFOXYB2_FULL_57_15</name>
    <dbReference type="NCBI Taxonomy" id="1802422"/>
    <lineage>
        <taxon>Bacteria</taxon>
        <taxon>Candidatus Uhriibacteriota</taxon>
    </lineage>
</organism>
<gene>
    <name evidence="1" type="ORF">A2304_00250</name>
</gene>
<comment type="caution">
    <text evidence="1">The sequence shown here is derived from an EMBL/GenBank/DDBJ whole genome shotgun (WGS) entry which is preliminary data.</text>
</comment>
<dbReference type="AlphaFoldDB" id="A0A1F7W7T5"/>
<evidence type="ECO:0000313" key="1">
    <source>
        <dbReference type="EMBL" id="OGL98267.1"/>
    </source>
</evidence>
<dbReference type="EMBL" id="MGFE01000021">
    <property type="protein sequence ID" value="OGL98267.1"/>
    <property type="molecule type" value="Genomic_DNA"/>
</dbReference>
<dbReference type="Proteomes" id="UP000176501">
    <property type="component" value="Unassembled WGS sequence"/>
</dbReference>
<reference evidence="1 2" key="1">
    <citation type="journal article" date="2016" name="Nat. Commun.">
        <title>Thousands of microbial genomes shed light on interconnected biogeochemical processes in an aquifer system.</title>
        <authorList>
            <person name="Anantharaman K."/>
            <person name="Brown C.T."/>
            <person name="Hug L.A."/>
            <person name="Sharon I."/>
            <person name="Castelle C.J."/>
            <person name="Probst A.J."/>
            <person name="Thomas B.C."/>
            <person name="Singh A."/>
            <person name="Wilkins M.J."/>
            <person name="Karaoz U."/>
            <person name="Brodie E.L."/>
            <person name="Williams K.H."/>
            <person name="Hubbard S.S."/>
            <person name="Banfield J.F."/>
        </authorList>
    </citation>
    <scope>NUCLEOTIDE SEQUENCE [LARGE SCALE GENOMIC DNA]</scope>
</reference>
<sequence length="123" mass="14059">MLIACSFHGGDVDRFILSPVPLESGPDENEHRLAVPDCLLLRRVIAHELRTDALARLQWAVPDLIAIGNGCVLRRAPTETDLEQLRLLAGWYGFPFDATVRSDKQFTNERRFRTAHRRGRWIP</sequence>
<protein>
    <submittedName>
        <fullName evidence="1">Uncharacterized protein</fullName>
    </submittedName>
</protein>
<name>A0A1F7W7T5_9BACT</name>
<evidence type="ECO:0000313" key="2">
    <source>
        <dbReference type="Proteomes" id="UP000176501"/>
    </source>
</evidence>
<proteinExistence type="predicted"/>
<accession>A0A1F7W7T5</accession>